<organism evidence="2">
    <name type="scientific">blood disease bacterium R229</name>
    <dbReference type="NCBI Taxonomy" id="741978"/>
    <lineage>
        <taxon>Bacteria</taxon>
        <taxon>Pseudomonadati</taxon>
        <taxon>Pseudomonadota</taxon>
        <taxon>Betaproteobacteria</taxon>
        <taxon>Burkholderiales</taxon>
        <taxon>Burkholderiaceae</taxon>
        <taxon>Ralstonia</taxon>
        <taxon>Ralstonia solanacearum species complex</taxon>
    </lineage>
</organism>
<protein>
    <submittedName>
        <fullName evidence="2">Uncharacterized protein</fullName>
    </submittedName>
</protein>
<evidence type="ECO:0000313" key="2">
    <source>
        <dbReference type="EMBL" id="CCA81864.1"/>
    </source>
</evidence>
<evidence type="ECO:0000256" key="1">
    <source>
        <dbReference type="SAM" id="MobiDB-lite"/>
    </source>
</evidence>
<reference evidence="2" key="1">
    <citation type="journal article" date="2011" name="PLoS ONE">
        <title>Ralstonia syzygii, the Blood Disease Bacterium and some Asian R. solanacearum strains form a single genomic species despite divergent lifestyles.</title>
        <authorList>
            <person name="Remenant B."/>
            <person name="de Cambiaire J.C."/>
            <person name="Cellier G."/>
            <person name="Jacobs J.M."/>
            <person name="Mangenot S."/>
            <person name="Barbe V."/>
            <person name="Lajus A."/>
            <person name="Vallenet D."/>
            <person name="Medigue C."/>
            <person name="Fegan M."/>
            <person name="Allen C."/>
            <person name="Prior P."/>
        </authorList>
    </citation>
    <scope>NUCLEOTIDE SEQUENCE</scope>
    <source>
        <strain evidence="2">R229</strain>
    </source>
</reference>
<feature type="compositionally biased region" description="Low complexity" evidence="1">
    <location>
        <begin position="126"/>
        <end position="135"/>
    </location>
</feature>
<feature type="region of interest" description="Disordered" evidence="1">
    <location>
        <begin position="118"/>
        <end position="198"/>
    </location>
</feature>
<dbReference type="EMBL" id="FR854072">
    <property type="protein sequence ID" value="CCA81864.1"/>
    <property type="molecule type" value="Genomic_DNA"/>
</dbReference>
<feature type="compositionally biased region" description="Basic residues" evidence="1">
    <location>
        <begin position="136"/>
        <end position="155"/>
    </location>
</feature>
<proteinExistence type="predicted"/>
<reference evidence="2" key="2">
    <citation type="submission" date="2011-04" db="EMBL/GenBank/DDBJ databases">
        <authorList>
            <person name="Genoscope - CEA"/>
        </authorList>
    </citation>
    <scope>NUCLEOTIDE SEQUENCE</scope>
    <source>
        <strain evidence="2">R229</strain>
    </source>
</reference>
<accession>G2ZS48</accession>
<dbReference type="AlphaFoldDB" id="G2ZS48"/>
<name>G2ZS48_9RALS</name>
<feature type="compositionally biased region" description="Low complexity" evidence="1">
    <location>
        <begin position="182"/>
        <end position="198"/>
    </location>
</feature>
<gene>
    <name evidence="2" type="ORF">BDB_160102</name>
</gene>
<sequence>MRPTSAFLPADPRVTADASVFGTLARGSRATLERVADLGDGVTAAIWRNEHTEARYVQPGHHTLSVYLQGGYTTHRQDLPHLFGAPGRVCMLPCRARIGMGDRAADALRASVFRARGDGRPRRAPARCGAAAVHPARPHLHRRSAPRAVVHPHRPARLDRPRRPHARQCAGERYPVLPGADTGTHARPAGARRPGAACTPAHRCHDRCRAAPAAIDRRAGARSEPVRIPFRAHVPRVVRDRAARVGHAAPAGPRPRSAAP</sequence>